<keyword evidence="4" id="KW-0663">Pyridoxal phosphate</keyword>
<dbReference type="Proteomes" id="UP000199534">
    <property type="component" value="Unassembled WGS sequence"/>
</dbReference>
<comment type="similarity">
    <text evidence="1">Belongs to the class-II pyridoxal-phosphate-dependent aminotransferase family. Histidinol-phosphate aminotransferase subfamily.</text>
</comment>
<evidence type="ECO:0000256" key="1">
    <source>
        <dbReference type="ARBA" id="ARBA00007970"/>
    </source>
</evidence>
<dbReference type="RefSeq" id="WP_245759731.1">
    <property type="nucleotide sequence ID" value="NZ_FOYQ01000001.1"/>
</dbReference>
<dbReference type="PANTHER" id="PTHR43643:SF3">
    <property type="entry name" value="HISTIDINOL-PHOSPHATE AMINOTRANSFERASE"/>
    <property type="match status" value="1"/>
</dbReference>
<evidence type="ECO:0000256" key="4">
    <source>
        <dbReference type="ARBA" id="ARBA00022898"/>
    </source>
</evidence>
<evidence type="ECO:0000256" key="3">
    <source>
        <dbReference type="ARBA" id="ARBA00022679"/>
    </source>
</evidence>
<keyword evidence="7" id="KW-1185">Reference proteome</keyword>
<dbReference type="GO" id="GO:0030170">
    <property type="term" value="F:pyridoxal phosphate binding"/>
    <property type="evidence" value="ECO:0007669"/>
    <property type="project" value="InterPro"/>
</dbReference>
<evidence type="ECO:0000313" key="7">
    <source>
        <dbReference type="Proteomes" id="UP000199534"/>
    </source>
</evidence>
<dbReference type="InterPro" id="IPR015424">
    <property type="entry name" value="PyrdxlP-dep_Trfase"/>
</dbReference>
<dbReference type="Pfam" id="PF00155">
    <property type="entry name" value="Aminotran_1_2"/>
    <property type="match status" value="1"/>
</dbReference>
<protein>
    <submittedName>
        <fullName evidence="6">Histidinol-phosphate aminotransferase</fullName>
    </submittedName>
</protein>
<dbReference type="GO" id="GO:0008483">
    <property type="term" value="F:transaminase activity"/>
    <property type="evidence" value="ECO:0007669"/>
    <property type="project" value="UniProtKB-KW"/>
</dbReference>
<dbReference type="AlphaFoldDB" id="A0A1I6FW99"/>
<keyword evidence="2 6" id="KW-0032">Aminotransferase</keyword>
<proteinExistence type="inferred from homology"/>
<keyword evidence="3 6" id="KW-0808">Transferase</keyword>
<dbReference type="SUPFAM" id="SSF53383">
    <property type="entry name" value="PLP-dependent transferases"/>
    <property type="match status" value="1"/>
</dbReference>
<evidence type="ECO:0000256" key="2">
    <source>
        <dbReference type="ARBA" id="ARBA00022576"/>
    </source>
</evidence>
<dbReference type="EMBL" id="FOYQ01000001">
    <property type="protein sequence ID" value="SFR34194.1"/>
    <property type="molecule type" value="Genomic_DNA"/>
</dbReference>
<dbReference type="Gene3D" id="3.40.640.10">
    <property type="entry name" value="Type I PLP-dependent aspartate aminotransferase-like (Major domain)"/>
    <property type="match status" value="1"/>
</dbReference>
<reference evidence="6 7" key="1">
    <citation type="submission" date="2016-10" db="EMBL/GenBank/DDBJ databases">
        <authorList>
            <person name="de Groot N.N."/>
        </authorList>
    </citation>
    <scope>NUCLEOTIDE SEQUENCE [LARGE SCALE GENOMIC DNA]</scope>
    <source>
        <strain evidence="6 7">DSM 21019</strain>
    </source>
</reference>
<dbReference type="InterPro" id="IPR004839">
    <property type="entry name" value="Aminotransferase_I/II_large"/>
</dbReference>
<dbReference type="CDD" id="cd00609">
    <property type="entry name" value="AAT_like"/>
    <property type="match status" value="1"/>
</dbReference>
<evidence type="ECO:0000259" key="5">
    <source>
        <dbReference type="Pfam" id="PF00155"/>
    </source>
</evidence>
<dbReference type="PANTHER" id="PTHR43643">
    <property type="entry name" value="HISTIDINOL-PHOSPHATE AMINOTRANSFERASE 2"/>
    <property type="match status" value="1"/>
</dbReference>
<sequence length="413" mass="44892">MNHLATAWLPTDKKHTMKTNTFDRRTWLKRSALTAGGLGLMPFTAYCDTPLAAMPVTAKGLQIMSPFFGEFIPAGLPEQPLLAKLNANENPYGPSPKATAALSAAMAGGNRYGWRELMGLMERLSEKEGVSPKHLLMGPGSSDLLEKTAMVFFQGGGNVVSADPSYMSLIQVAKSCGASWKPVPLKTDWSHDLPAMEAAIDEETKLVYICNPNNPTGTITAADGLREFCARVSERVPVFVDEAYLDFLEDGMKQSMVSLIAEGKNVIVARTFSKIHGMAGLRVGYAVGLPETLERINAITRAGMGIACTSIAAADASLSDMEFLKSSRERNAEVREFTFEGLCSLGHDPVASHTSFMIFPIALEGRDFLDKMSAQRVGVRAFEFLDKKWCRVSMGTRQEMEVFLAAIAKTLVG</sequence>
<dbReference type="InterPro" id="IPR015422">
    <property type="entry name" value="PyrdxlP-dep_Trfase_small"/>
</dbReference>
<feature type="domain" description="Aminotransferase class I/classII large" evidence="5">
    <location>
        <begin position="84"/>
        <end position="407"/>
    </location>
</feature>
<name>A0A1I6FW99_9FLAO</name>
<evidence type="ECO:0000313" key="6">
    <source>
        <dbReference type="EMBL" id="SFR34194.1"/>
    </source>
</evidence>
<dbReference type="Gene3D" id="3.90.1150.10">
    <property type="entry name" value="Aspartate Aminotransferase, domain 1"/>
    <property type="match status" value="1"/>
</dbReference>
<dbReference type="STRING" id="400055.SAMN04490243_0793"/>
<gene>
    <name evidence="6" type="ORF">SAMN04490243_0793</name>
</gene>
<dbReference type="InterPro" id="IPR050106">
    <property type="entry name" value="HistidinolP_aminotransfase"/>
</dbReference>
<dbReference type="InterPro" id="IPR015421">
    <property type="entry name" value="PyrdxlP-dep_Trfase_major"/>
</dbReference>
<organism evidence="6 7">
    <name type="scientific">Robiginitalea myxolifaciens</name>
    <dbReference type="NCBI Taxonomy" id="400055"/>
    <lineage>
        <taxon>Bacteria</taxon>
        <taxon>Pseudomonadati</taxon>
        <taxon>Bacteroidota</taxon>
        <taxon>Flavobacteriia</taxon>
        <taxon>Flavobacteriales</taxon>
        <taxon>Flavobacteriaceae</taxon>
        <taxon>Robiginitalea</taxon>
    </lineage>
</organism>
<accession>A0A1I6FW99</accession>